<comment type="caution">
    <text evidence="3">The sequence shown here is derived from an EMBL/GenBank/DDBJ whole genome shotgun (WGS) entry which is preliminary data.</text>
</comment>
<organism evidence="3 4">
    <name type="scientific">Trapa natans</name>
    <name type="common">Water chestnut</name>
    <dbReference type="NCBI Taxonomy" id="22666"/>
    <lineage>
        <taxon>Eukaryota</taxon>
        <taxon>Viridiplantae</taxon>
        <taxon>Streptophyta</taxon>
        <taxon>Embryophyta</taxon>
        <taxon>Tracheophyta</taxon>
        <taxon>Spermatophyta</taxon>
        <taxon>Magnoliopsida</taxon>
        <taxon>eudicotyledons</taxon>
        <taxon>Gunneridae</taxon>
        <taxon>Pentapetalae</taxon>
        <taxon>rosids</taxon>
        <taxon>malvids</taxon>
        <taxon>Myrtales</taxon>
        <taxon>Lythraceae</taxon>
        <taxon>Trapa</taxon>
    </lineage>
</organism>
<evidence type="ECO:0000256" key="1">
    <source>
        <dbReference type="SAM" id="MobiDB-lite"/>
    </source>
</evidence>
<reference evidence="3 4" key="1">
    <citation type="journal article" date="2023" name="Hortic Res">
        <title>Pangenome of water caltrop reveals structural variations and asymmetric subgenome divergence after allopolyploidization.</title>
        <authorList>
            <person name="Zhang X."/>
            <person name="Chen Y."/>
            <person name="Wang L."/>
            <person name="Yuan Y."/>
            <person name="Fang M."/>
            <person name="Shi L."/>
            <person name="Lu R."/>
            <person name="Comes H.P."/>
            <person name="Ma Y."/>
            <person name="Chen Y."/>
            <person name="Huang G."/>
            <person name="Zhou Y."/>
            <person name="Zheng Z."/>
            <person name="Qiu Y."/>
        </authorList>
    </citation>
    <scope>NUCLEOTIDE SEQUENCE [LARGE SCALE GENOMIC DNA]</scope>
    <source>
        <strain evidence="3">F231</strain>
    </source>
</reference>
<keyword evidence="4" id="KW-1185">Reference proteome</keyword>
<accession>A0AAN7KZU3</accession>
<proteinExistence type="predicted"/>
<evidence type="ECO:0000313" key="4">
    <source>
        <dbReference type="Proteomes" id="UP001346149"/>
    </source>
</evidence>
<dbReference type="Proteomes" id="UP001346149">
    <property type="component" value="Unassembled WGS sequence"/>
</dbReference>
<dbReference type="EMBL" id="JAXQNO010000019">
    <property type="protein sequence ID" value="KAK4775224.1"/>
    <property type="molecule type" value="Genomic_DNA"/>
</dbReference>
<sequence>MKGQKAQRVMSTSAELCFPSSLKPEEQFYSQILQTYYGLPFCTKGRKKNYGLPLQVFSLHPFASQILISCTITGSSEKPDKLGRSHGNSGRTGIMKQTIKISGGSSSGHGATGGRSPSAAGGQRGGAMIPIYTAGSARNHQSHSGGAGNSRWCSSSPIILATAILICFFMLM</sequence>
<keyword evidence="2" id="KW-1133">Transmembrane helix</keyword>
<name>A0AAN7KZU3_TRANT</name>
<feature type="transmembrane region" description="Helical" evidence="2">
    <location>
        <begin position="152"/>
        <end position="171"/>
    </location>
</feature>
<gene>
    <name evidence="3" type="ORF">SAY86_010159</name>
</gene>
<keyword evidence="2" id="KW-0472">Membrane</keyword>
<dbReference type="AlphaFoldDB" id="A0AAN7KZU3"/>
<evidence type="ECO:0000256" key="2">
    <source>
        <dbReference type="SAM" id="Phobius"/>
    </source>
</evidence>
<keyword evidence="2" id="KW-0812">Transmembrane</keyword>
<evidence type="ECO:0000313" key="3">
    <source>
        <dbReference type="EMBL" id="KAK4775224.1"/>
    </source>
</evidence>
<feature type="region of interest" description="Disordered" evidence="1">
    <location>
        <begin position="101"/>
        <end position="123"/>
    </location>
</feature>
<protein>
    <submittedName>
        <fullName evidence="3">Uncharacterized protein</fullName>
    </submittedName>
</protein>